<keyword evidence="4" id="KW-0732">Signal</keyword>
<keyword evidence="5" id="KW-0378">Hydrolase</keyword>
<dbReference type="InterPro" id="IPR008979">
    <property type="entry name" value="Galactose-bd-like_sf"/>
</dbReference>
<dbReference type="SUPFAM" id="SSF51445">
    <property type="entry name" value="(Trans)glycosidases"/>
    <property type="match status" value="1"/>
</dbReference>
<evidence type="ECO:0000256" key="5">
    <source>
        <dbReference type="ARBA" id="ARBA00022801"/>
    </source>
</evidence>
<proteinExistence type="inferred from homology"/>
<dbReference type="GO" id="GO:0046373">
    <property type="term" value="P:L-arabinose metabolic process"/>
    <property type="evidence" value="ECO:0007669"/>
    <property type="project" value="InterPro"/>
</dbReference>
<comment type="similarity">
    <text evidence="2">Belongs to the glycosyl hydrolase 51 family.</text>
</comment>
<accession>A0A2S6I6N2</accession>
<dbReference type="PANTHER" id="PTHR31776:SF26">
    <property type="entry name" value="SECRETED ARABINOSIDASE"/>
    <property type="match status" value="1"/>
</dbReference>
<dbReference type="SUPFAM" id="SSF75005">
    <property type="entry name" value="Arabinanase/levansucrase/invertase"/>
    <property type="match status" value="1"/>
</dbReference>
<dbReference type="EC" id="3.2.1.55" evidence="3"/>
<evidence type="ECO:0000256" key="2">
    <source>
        <dbReference type="ARBA" id="ARBA00007186"/>
    </source>
</evidence>
<dbReference type="PANTHER" id="PTHR31776">
    <property type="entry name" value="ALPHA-L-ARABINOFURANOSIDASE 1"/>
    <property type="match status" value="1"/>
</dbReference>
<protein>
    <recommendedName>
        <fullName evidence="3">non-reducing end alpha-L-arabinofuranosidase</fullName>
        <ecNumber evidence="3">3.2.1.55</ecNumber>
    </recommendedName>
</protein>
<gene>
    <name evidence="7" type="ORF">CLV84_0064</name>
</gene>
<evidence type="ECO:0000256" key="1">
    <source>
        <dbReference type="ARBA" id="ARBA00001462"/>
    </source>
</evidence>
<dbReference type="EMBL" id="PTJC01000005">
    <property type="protein sequence ID" value="PPK87130.1"/>
    <property type="molecule type" value="Genomic_DNA"/>
</dbReference>
<sequence length="867" mass="97269">MPDFPKALQVRQLAFLVFALLPFGLFAGTVVQPDSAYLIGYSEANGQGGLRFAWSVDNDNWYAIGDNFSFLNSDFGAWGGQKRMFDPYLYQEENGRWHCVWSLNDTIQQFAHAASDNLYEWDRQAYPVVMDAPGNVLSPEVHLSGQAFLVSWRSDGPGAEGVYQLQTDNWSDFSTTEPAAENARRNDRKLIEIAGKERFGNVHRVAWETVDDLIKHYEWMQHHNAERAETMAEDPVRFAGLEALTAEITLQPDQSKAISDKLMGIFFEDISYAADGGLYGELIQNRDFEYDPIDKKYNDPNWNAQMAWSTDGDLDWEIRTDEPIHENNPHYASLNVTGKNAALRNLGWDGIPLQAGASYDLSFFARRPDGRGTLTARLVAPDGSVLAEQRVRSIGKSWTKLTTTFAPERGIDSAQLELRFDKPGRIDLDMISLFPQETFMGRKNGLRKDLAQTIADLNPKFVRFPGGCVAHGDGLANMYRWENTIGPLESRVPQRNLWNYHQTAGLGYFEYFQFCEDIDALPIPVVPAGVPCQNSIMGGHGQQCGVPMEDMDEYVQSVLNLIEYANGPADSEWGKKRAEAGHPEPFNLQYLGVGNEDLITDIFEERFRMIYEAIGARYPEITVIGTTGPFYMGTDYEEGWELARELDIPMVDEHYYVPPGWMVNNQDFYDKYDRNGPKVYLGEYAAHLPGRPMNVETALSEALYLTAVERNGDVVEMTSFAPLLAKEGKTNWNPDLIYFTNTEVKKTVDYYVQQLYGQNAGNEYIPSQVNLSDGNRDVRERVGVSVVRDEATGDVILRMANLLPVAVTASVDPAGLDLRGSATLHVLQGDPTDRDATPTTSEIELGSEVTYEMPAYSFSVIRVAAGK</sequence>
<dbReference type="InterPro" id="IPR010720">
    <property type="entry name" value="Alpha-L-AF_C"/>
</dbReference>
<dbReference type="InterPro" id="IPR055235">
    <property type="entry name" value="ASD1_cat"/>
</dbReference>
<evidence type="ECO:0000256" key="4">
    <source>
        <dbReference type="ARBA" id="ARBA00022729"/>
    </source>
</evidence>
<evidence type="ECO:0000313" key="8">
    <source>
        <dbReference type="Proteomes" id="UP000237662"/>
    </source>
</evidence>
<dbReference type="Proteomes" id="UP000237662">
    <property type="component" value="Unassembled WGS sequence"/>
</dbReference>
<dbReference type="Gene3D" id="3.20.20.80">
    <property type="entry name" value="Glycosidases"/>
    <property type="match status" value="1"/>
</dbReference>
<dbReference type="InterPro" id="IPR051563">
    <property type="entry name" value="Glycosyl_Hydrolase_51"/>
</dbReference>
<dbReference type="AlphaFoldDB" id="A0A2S6I6N2"/>
<evidence type="ECO:0000256" key="3">
    <source>
        <dbReference type="ARBA" id="ARBA00012670"/>
    </source>
</evidence>
<dbReference type="GO" id="GO:0046556">
    <property type="term" value="F:alpha-L-arabinofuranosidase activity"/>
    <property type="evidence" value="ECO:0007669"/>
    <property type="project" value="UniProtKB-EC"/>
</dbReference>
<comment type="caution">
    <text evidence="7">The sequence shown here is derived from an EMBL/GenBank/DDBJ whole genome shotgun (WGS) entry which is preliminary data.</text>
</comment>
<comment type="catalytic activity">
    <reaction evidence="1">
        <text>Hydrolysis of terminal non-reducing alpha-L-arabinofuranoside residues in alpha-L-arabinosides.</text>
        <dbReference type="EC" id="3.2.1.55"/>
    </reaction>
</comment>
<dbReference type="InterPro" id="IPR017853">
    <property type="entry name" value="GH"/>
</dbReference>
<feature type="domain" description="Alpha-L-arabinofuranosidase C-terminal" evidence="6">
    <location>
        <begin position="682"/>
        <end position="857"/>
    </location>
</feature>
<dbReference type="SMART" id="SM00813">
    <property type="entry name" value="Alpha-L-AF_C"/>
    <property type="match status" value="1"/>
</dbReference>
<dbReference type="InterPro" id="IPR023296">
    <property type="entry name" value="Glyco_hydro_beta-prop_sf"/>
</dbReference>
<dbReference type="Gene3D" id="2.60.40.1180">
    <property type="entry name" value="Golgi alpha-mannosidase II"/>
    <property type="match status" value="1"/>
</dbReference>
<reference evidence="7 8" key="1">
    <citation type="submission" date="2018-02" db="EMBL/GenBank/DDBJ databases">
        <title>Genomic Encyclopedia of Archaeal and Bacterial Type Strains, Phase II (KMG-II): from individual species to whole genera.</title>
        <authorList>
            <person name="Goeker M."/>
        </authorList>
    </citation>
    <scope>NUCLEOTIDE SEQUENCE [LARGE SCALE GENOMIC DNA]</scope>
    <source>
        <strain evidence="7 8">DSM 29526</strain>
    </source>
</reference>
<dbReference type="SUPFAM" id="SSF49785">
    <property type="entry name" value="Galactose-binding domain-like"/>
    <property type="match status" value="1"/>
</dbReference>
<keyword evidence="8" id="KW-1185">Reference proteome</keyword>
<dbReference type="InterPro" id="IPR055133">
    <property type="entry name" value="BT_3657-like_N"/>
</dbReference>
<name>A0A2S6I6N2_9BACT</name>
<organism evidence="7 8">
    <name type="scientific">Neolewinella xylanilytica</name>
    <dbReference type="NCBI Taxonomy" id="1514080"/>
    <lineage>
        <taxon>Bacteria</taxon>
        <taxon>Pseudomonadati</taxon>
        <taxon>Bacteroidota</taxon>
        <taxon>Saprospiria</taxon>
        <taxon>Saprospirales</taxon>
        <taxon>Lewinellaceae</taxon>
        <taxon>Neolewinella</taxon>
    </lineage>
</organism>
<dbReference type="Gene3D" id="2.60.120.260">
    <property type="entry name" value="Galactose-binding domain-like"/>
    <property type="match status" value="1"/>
</dbReference>
<dbReference type="Pfam" id="PF06964">
    <property type="entry name" value="Alpha-L-AF_C"/>
    <property type="match status" value="1"/>
</dbReference>
<evidence type="ECO:0000313" key="7">
    <source>
        <dbReference type="EMBL" id="PPK87130.1"/>
    </source>
</evidence>
<dbReference type="Pfam" id="PF22848">
    <property type="entry name" value="ASD1_dom"/>
    <property type="match status" value="1"/>
</dbReference>
<dbReference type="InterPro" id="IPR013780">
    <property type="entry name" value="Glyco_hydro_b"/>
</dbReference>
<dbReference type="Pfam" id="PF22847">
    <property type="entry name" value="BT_3657-like_N"/>
    <property type="match status" value="1"/>
</dbReference>
<dbReference type="OrthoDB" id="9758333at2"/>
<evidence type="ECO:0000259" key="6">
    <source>
        <dbReference type="SMART" id="SM00813"/>
    </source>
</evidence>